<feature type="binding site" evidence="4">
    <location>
        <position position="355"/>
    </location>
    <ligand>
        <name>S-adenosyl-L-methionine</name>
        <dbReference type="ChEBI" id="CHEBI:59789"/>
    </ligand>
</feature>
<dbReference type="Proteomes" id="UP000179284">
    <property type="component" value="Chromosome I"/>
</dbReference>
<evidence type="ECO:0000313" key="8">
    <source>
        <dbReference type="Proteomes" id="UP000179284"/>
    </source>
</evidence>
<feature type="binding site" evidence="4">
    <location>
        <position position="305"/>
    </location>
    <ligand>
        <name>S-adenosyl-L-methionine</name>
        <dbReference type="ChEBI" id="CHEBI:59789"/>
    </ligand>
</feature>
<dbReference type="GO" id="GO:0070041">
    <property type="term" value="F:rRNA (uridine-C5-)-methyltransferase activity"/>
    <property type="evidence" value="ECO:0007669"/>
    <property type="project" value="UniProtKB-ARBA"/>
</dbReference>
<dbReference type="InterPro" id="IPR029063">
    <property type="entry name" value="SAM-dependent_MTases_sf"/>
</dbReference>
<dbReference type="FunFam" id="2.40.50.140:FF:000097">
    <property type="entry name" value="23S rRNA (uracil(1939)-C(5))-methyltransferase RlmD"/>
    <property type="match status" value="1"/>
</dbReference>
<evidence type="ECO:0000313" key="7">
    <source>
        <dbReference type="EMBL" id="AOZ97688.1"/>
    </source>
</evidence>
<dbReference type="GO" id="GO:0070475">
    <property type="term" value="P:rRNA base methylation"/>
    <property type="evidence" value="ECO:0007669"/>
    <property type="project" value="TreeGrafter"/>
</dbReference>
<dbReference type="Gene3D" id="2.40.50.140">
    <property type="entry name" value="Nucleic acid-binding proteins"/>
    <property type="match status" value="1"/>
</dbReference>
<dbReference type="FunFam" id="3.40.50.150:FF:000009">
    <property type="entry name" value="23S rRNA (Uracil(1939)-C(5))-methyltransferase RlmD"/>
    <property type="match status" value="1"/>
</dbReference>
<evidence type="ECO:0000256" key="5">
    <source>
        <dbReference type="PROSITE-ProRule" id="PRU10015"/>
    </source>
</evidence>
<dbReference type="InterPro" id="IPR002792">
    <property type="entry name" value="TRAM_dom"/>
</dbReference>
<keyword evidence="3 4" id="KW-0949">S-adenosyl-L-methionine</keyword>
<keyword evidence="1 4" id="KW-0489">Methyltransferase</keyword>
<comment type="similarity">
    <text evidence="4">Belongs to the class I-like SAM-binding methyltransferase superfamily. RNA M5U methyltransferase family.</text>
</comment>
<accession>A0A1D9P517</accession>
<dbReference type="AlphaFoldDB" id="A0A1D9P517"/>
<dbReference type="SUPFAM" id="SSF53335">
    <property type="entry name" value="S-adenosyl-L-methionine-dependent methyltransferases"/>
    <property type="match status" value="1"/>
</dbReference>
<dbReference type="Gene3D" id="3.40.50.150">
    <property type="entry name" value="Vaccinia Virus protein VP39"/>
    <property type="match status" value="1"/>
</dbReference>
<reference evidence="8" key="1">
    <citation type="submission" date="2016-10" db="EMBL/GenBank/DDBJ databases">
        <title>The complete genome sequence of the rumen bacterium Butyrivibrio hungatei MB2003.</title>
        <authorList>
            <person name="Palevich N."/>
            <person name="Kelly W.J."/>
            <person name="Leahy S.C."/>
            <person name="Altermann E."/>
            <person name="Rakonjac J."/>
            <person name="Attwood G.T."/>
        </authorList>
    </citation>
    <scope>NUCLEOTIDE SEQUENCE [LARGE SCALE GENOMIC DNA]</scope>
    <source>
        <strain evidence="8">MB2003</strain>
    </source>
</reference>
<dbReference type="NCBIfam" id="TIGR00479">
    <property type="entry name" value="rumA"/>
    <property type="match status" value="1"/>
</dbReference>
<dbReference type="PROSITE" id="PS50926">
    <property type="entry name" value="TRAM"/>
    <property type="match status" value="1"/>
</dbReference>
<feature type="active site" evidence="5">
    <location>
        <position position="440"/>
    </location>
</feature>
<protein>
    <submittedName>
        <fullName evidence="7">23S rRNA (Uracil-5-)-methyltransferase RumA</fullName>
    </submittedName>
</protein>
<evidence type="ECO:0000256" key="2">
    <source>
        <dbReference type="ARBA" id="ARBA00022679"/>
    </source>
</evidence>
<proteinExistence type="inferred from homology"/>
<dbReference type="Gene3D" id="2.40.50.1070">
    <property type="match status" value="1"/>
</dbReference>
<keyword evidence="8" id="KW-1185">Reference proteome</keyword>
<dbReference type="KEGG" id="bhu:bhn_I2656"/>
<dbReference type="InterPro" id="IPR012340">
    <property type="entry name" value="NA-bd_OB-fold"/>
</dbReference>
<evidence type="ECO:0000256" key="1">
    <source>
        <dbReference type="ARBA" id="ARBA00022603"/>
    </source>
</evidence>
<feature type="binding site" evidence="4">
    <location>
        <position position="413"/>
    </location>
    <ligand>
        <name>S-adenosyl-L-methionine</name>
        <dbReference type="ChEBI" id="CHEBI:59789"/>
    </ligand>
</feature>
<feature type="binding site" evidence="4">
    <location>
        <position position="334"/>
    </location>
    <ligand>
        <name>S-adenosyl-L-methionine</name>
        <dbReference type="ChEBI" id="CHEBI:59789"/>
    </ligand>
</feature>
<name>A0A1D9P517_9FIRM</name>
<evidence type="ECO:0000259" key="6">
    <source>
        <dbReference type="PROSITE" id="PS50926"/>
    </source>
</evidence>
<organism evidence="7 8">
    <name type="scientific">Butyrivibrio hungatei</name>
    <dbReference type="NCBI Taxonomy" id="185008"/>
    <lineage>
        <taxon>Bacteria</taxon>
        <taxon>Bacillati</taxon>
        <taxon>Bacillota</taxon>
        <taxon>Clostridia</taxon>
        <taxon>Lachnospirales</taxon>
        <taxon>Lachnospiraceae</taxon>
        <taxon>Butyrivibrio</taxon>
    </lineage>
</organism>
<feature type="active site" description="Nucleophile" evidence="4">
    <location>
        <position position="440"/>
    </location>
</feature>
<dbReference type="PANTHER" id="PTHR11061:SF30">
    <property type="entry name" value="TRNA (URACIL(54)-C(5))-METHYLTRANSFERASE"/>
    <property type="match status" value="1"/>
</dbReference>
<gene>
    <name evidence="7" type="ORF">bhn_I2656</name>
</gene>
<dbReference type="OrthoDB" id="9804590at2"/>
<dbReference type="PROSITE" id="PS51687">
    <property type="entry name" value="SAM_MT_RNA_M5U"/>
    <property type="match status" value="1"/>
</dbReference>
<dbReference type="EMBL" id="CP017831">
    <property type="protein sequence ID" value="AOZ97688.1"/>
    <property type="molecule type" value="Genomic_DNA"/>
</dbReference>
<dbReference type="CDD" id="cd02440">
    <property type="entry name" value="AdoMet_MTases"/>
    <property type="match status" value="1"/>
</dbReference>
<dbReference type="InterPro" id="IPR030390">
    <property type="entry name" value="MeTrfase_TrmA_AS"/>
</dbReference>
<dbReference type="Pfam" id="PF01938">
    <property type="entry name" value="TRAM"/>
    <property type="match status" value="1"/>
</dbReference>
<sequence length="498" mass="55472">MGSKKKEDVRYSKDELLTVNITDIGNDGEGIGKIDGYTLFIKDAVIGDTVSAKIMKAKKNYAYAHLEKVIEPSEFRQEAKCPIARQCGGCQLQNMTYERQLQFKQNKVRNNIVRLGGFDGDFIDSITEPIIGMDEPWRYRNKAQYPIGIDKSGKLVAGYYAGRTHSIIPVDDCYIGIKENKAILDIVLKHMEENGIKAYDEASGKGLVRHVLIRKGFTSGQIMVCLVINYRDGKKDKNVDYFPNQKKIVDSLSKIPGMTSISVSINTEKTNVIMGYEIHTIWGRDTISDTLCGLDFEISPLSFYQVNPVQAQKLYEQAISYAGLSGKETVWDLYCGIGTITLSMAKTAGHVFGVEIIPDAIEDAKRNAKRNGLSNADFFCGKAEEVLPEFYKNGGYDGVSSNEALHPDVIVVDPPRKGCDEKCLETMLKMQPDRIVYVSCDSATLARDLRILADGGYELKAVRACDMFSWSGHVETVCLLSKLKDAKQHVEIEVSPEK</sequence>
<dbReference type="SUPFAM" id="SSF50249">
    <property type="entry name" value="Nucleic acid-binding proteins"/>
    <property type="match status" value="1"/>
</dbReference>
<dbReference type="PROSITE" id="PS01230">
    <property type="entry name" value="TRMA_1"/>
    <property type="match status" value="1"/>
</dbReference>
<evidence type="ECO:0000256" key="3">
    <source>
        <dbReference type="ARBA" id="ARBA00022691"/>
    </source>
</evidence>
<keyword evidence="2 4" id="KW-0808">Transferase</keyword>
<dbReference type="FunFam" id="2.40.50.1070:FF:000003">
    <property type="entry name" value="23S rRNA (Uracil-5-)-methyltransferase RumA"/>
    <property type="match status" value="1"/>
</dbReference>
<dbReference type="Pfam" id="PF05958">
    <property type="entry name" value="tRNA_U5-meth_tr"/>
    <property type="match status" value="1"/>
</dbReference>
<feature type="domain" description="TRAM" evidence="6">
    <location>
        <begin position="10"/>
        <end position="68"/>
    </location>
</feature>
<dbReference type="InterPro" id="IPR010280">
    <property type="entry name" value="U5_MeTrfase_fam"/>
</dbReference>
<dbReference type="PANTHER" id="PTHR11061">
    <property type="entry name" value="RNA M5U METHYLTRANSFERASE"/>
    <property type="match status" value="1"/>
</dbReference>
<evidence type="ECO:0000256" key="4">
    <source>
        <dbReference type="PROSITE-ProRule" id="PRU01024"/>
    </source>
</evidence>
<dbReference type="RefSeq" id="WP_071177264.1">
    <property type="nucleotide sequence ID" value="NZ_CP017831.1"/>
</dbReference>